<evidence type="ECO:0000256" key="1">
    <source>
        <dbReference type="ARBA" id="ARBA00007806"/>
    </source>
</evidence>
<accession>A0A377NIR6</accession>
<organism evidence="5 6">
    <name type="scientific">Ewingella americana</name>
    <dbReference type="NCBI Taxonomy" id="41202"/>
    <lineage>
        <taxon>Bacteria</taxon>
        <taxon>Pseudomonadati</taxon>
        <taxon>Pseudomonadota</taxon>
        <taxon>Gammaproteobacteria</taxon>
        <taxon>Enterobacterales</taxon>
        <taxon>Yersiniaceae</taxon>
        <taxon>Ewingella</taxon>
    </lineage>
</organism>
<sequence length="399" mass="45604">MDFTNLATIRWWQHGVTVQLLKNGIGSTWNDNNEYEVWDSDARCFGFGKSIAIKHIRPVMPLLMMRASFEAQQVFAPNLRPYLISRSGCAGMQRYVQTWSGDNRTSWQTLRYNTRMGLGMSLSGLYNVGHDVGGFAGDRPDEELFVRWVQNGVMHPRFTIHSWNDDGTVNEPWMFSRSTALIRDAINLRYRLLPYFYTLLWQAHEDDEPMLRPTFLDHEHDANTFAETDDFMLGKELLVASVVEQGQRQREVYLPANESGWCDFYSGKWFAGGQSIKLDAPLDRLPLLVRAGAALPMSQRTAYVDQQQDKVRELHIFPSPAAATSCGMLFEDDGESHGWKEGNALWLSWEIKTDGVKISIDFTQRGDFKPAWDSLGIVLPAGETRQLWINGVKSDSYRL</sequence>
<evidence type="ECO:0000259" key="3">
    <source>
        <dbReference type="Pfam" id="PF01055"/>
    </source>
</evidence>
<evidence type="ECO:0000313" key="6">
    <source>
        <dbReference type="Proteomes" id="UP000254304"/>
    </source>
</evidence>
<keyword evidence="2 5" id="KW-0326">Glycosidase</keyword>
<name>A0A377NIR6_9GAMM</name>
<dbReference type="InterPro" id="IPR000322">
    <property type="entry name" value="Glyco_hydro_31_TIM"/>
</dbReference>
<dbReference type="Pfam" id="PF21365">
    <property type="entry name" value="Glyco_hydro_31_3rd"/>
    <property type="match status" value="1"/>
</dbReference>
<keyword evidence="2 5" id="KW-0378">Hydrolase</keyword>
<dbReference type="Gene3D" id="3.20.20.80">
    <property type="entry name" value="Glycosidases"/>
    <property type="match status" value="1"/>
</dbReference>
<feature type="domain" description="Glycoside hydrolase family 31 TIM barrel" evidence="3">
    <location>
        <begin position="1"/>
        <end position="199"/>
    </location>
</feature>
<evidence type="ECO:0000256" key="2">
    <source>
        <dbReference type="RuleBase" id="RU361185"/>
    </source>
</evidence>
<evidence type="ECO:0000259" key="4">
    <source>
        <dbReference type="Pfam" id="PF21365"/>
    </source>
</evidence>
<dbReference type="EC" id="3.2.1.177" evidence="5"/>
<dbReference type="GO" id="GO:0061634">
    <property type="term" value="F:alpha-D-xyloside xylohydrolase"/>
    <property type="evidence" value="ECO:0007669"/>
    <property type="project" value="UniProtKB-EC"/>
</dbReference>
<gene>
    <name evidence="5" type="primary">yicI_1</name>
    <name evidence="5" type="ORF">NCTC12157_03607</name>
</gene>
<dbReference type="SUPFAM" id="SSF51445">
    <property type="entry name" value="(Trans)glycosidases"/>
    <property type="match status" value="1"/>
</dbReference>
<dbReference type="AlphaFoldDB" id="A0A377NIR6"/>
<dbReference type="Proteomes" id="UP000254304">
    <property type="component" value="Unassembled WGS sequence"/>
</dbReference>
<evidence type="ECO:0000313" key="5">
    <source>
        <dbReference type="EMBL" id="STQ45856.1"/>
    </source>
</evidence>
<dbReference type="EMBL" id="UGGO01000001">
    <property type="protein sequence ID" value="STQ45856.1"/>
    <property type="molecule type" value="Genomic_DNA"/>
</dbReference>
<dbReference type="GO" id="GO:0005975">
    <property type="term" value="P:carbohydrate metabolic process"/>
    <property type="evidence" value="ECO:0007669"/>
    <property type="project" value="InterPro"/>
</dbReference>
<dbReference type="InterPro" id="IPR013780">
    <property type="entry name" value="Glyco_hydro_b"/>
</dbReference>
<dbReference type="InterPro" id="IPR017853">
    <property type="entry name" value="GH"/>
</dbReference>
<dbReference type="Pfam" id="PF01055">
    <property type="entry name" value="Glyco_hydro_31_2nd"/>
    <property type="match status" value="1"/>
</dbReference>
<dbReference type="Gene3D" id="2.60.40.1180">
    <property type="entry name" value="Golgi alpha-mannosidase II"/>
    <property type="match status" value="2"/>
</dbReference>
<comment type="similarity">
    <text evidence="1 2">Belongs to the glycosyl hydrolase 31 family.</text>
</comment>
<dbReference type="SUPFAM" id="SSF51011">
    <property type="entry name" value="Glycosyl hydrolase domain"/>
    <property type="match status" value="1"/>
</dbReference>
<dbReference type="InterPro" id="IPR048395">
    <property type="entry name" value="Glyco_hydro_31_C"/>
</dbReference>
<feature type="domain" description="Glycosyl hydrolase family 31 C-terminal" evidence="4">
    <location>
        <begin position="208"/>
        <end position="294"/>
    </location>
</feature>
<dbReference type="PANTHER" id="PTHR22762:SF165">
    <property type="entry name" value="PUTATIVE (AFU_ORTHOLOGUE AFUA_1G06560)-RELATED"/>
    <property type="match status" value="1"/>
</dbReference>
<dbReference type="PANTHER" id="PTHR22762">
    <property type="entry name" value="ALPHA-GLUCOSIDASE"/>
    <property type="match status" value="1"/>
</dbReference>
<reference evidence="5 6" key="1">
    <citation type="submission" date="2018-06" db="EMBL/GenBank/DDBJ databases">
        <authorList>
            <consortium name="Pathogen Informatics"/>
            <person name="Doyle S."/>
        </authorList>
    </citation>
    <scope>NUCLEOTIDE SEQUENCE [LARGE SCALE GENOMIC DNA]</scope>
    <source>
        <strain evidence="5 6">NCTC12157</strain>
    </source>
</reference>
<protein>
    <submittedName>
        <fullName evidence="5">Alpha-xylosidase</fullName>
        <ecNumber evidence="5">3.2.1.177</ecNumber>
    </submittedName>
</protein>
<proteinExistence type="inferred from homology"/>